<accession>A0AAV6LEG9</accession>
<proteinExistence type="predicted"/>
<reference evidence="2" key="1">
    <citation type="submission" date="2020-08" db="EMBL/GenBank/DDBJ databases">
        <title>Plant Genome Project.</title>
        <authorList>
            <person name="Zhang R.-G."/>
        </authorList>
    </citation>
    <scope>NUCLEOTIDE SEQUENCE</scope>
    <source>
        <strain evidence="2">WSP0</strain>
        <tissue evidence="2">Leaf</tissue>
    </source>
</reference>
<dbReference type="Proteomes" id="UP000823749">
    <property type="component" value="Chromosome 2"/>
</dbReference>
<gene>
    <name evidence="2" type="ORF">RHGRI_005358</name>
</gene>
<dbReference type="AlphaFoldDB" id="A0AAV6LEG9"/>
<keyword evidence="1" id="KW-0732">Signal</keyword>
<keyword evidence="3" id="KW-1185">Reference proteome</keyword>
<evidence type="ECO:0000313" key="2">
    <source>
        <dbReference type="EMBL" id="KAG5562601.1"/>
    </source>
</evidence>
<sequence>MYSQSLKLWHMLRVFLTTVLWREVEARQQMESLQGLCSLNVGDDNLRNQEKEAITVFMELSAAEEAFKKQKSRVNWLALGD</sequence>
<comment type="caution">
    <text evidence="2">The sequence shown here is derived from an EMBL/GenBank/DDBJ whole genome shotgun (WGS) entry which is preliminary data.</text>
</comment>
<feature type="signal peptide" evidence="1">
    <location>
        <begin position="1"/>
        <end position="26"/>
    </location>
</feature>
<organism evidence="2 3">
    <name type="scientific">Rhododendron griersonianum</name>
    <dbReference type="NCBI Taxonomy" id="479676"/>
    <lineage>
        <taxon>Eukaryota</taxon>
        <taxon>Viridiplantae</taxon>
        <taxon>Streptophyta</taxon>
        <taxon>Embryophyta</taxon>
        <taxon>Tracheophyta</taxon>
        <taxon>Spermatophyta</taxon>
        <taxon>Magnoliopsida</taxon>
        <taxon>eudicotyledons</taxon>
        <taxon>Gunneridae</taxon>
        <taxon>Pentapetalae</taxon>
        <taxon>asterids</taxon>
        <taxon>Ericales</taxon>
        <taxon>Ericaceae</taxon>
        <taxon>Ericoideae</taxon>
        <taxon>Rhodoreae</taxon>
        <taxon>Rhododendron</taxon>
    </lineage>
</organism>
<protein>
    <submittedName>
        <fullName evidence="2">Uncharacterized protein</fullName>
    </submittedName>
</protein>
<evidence type="ECO:0000256" key="1">
    <source>
        <dbReference type="SAM" id="SignalP"/>
    </source>
</evidence>
<feature type="chain" id="PRO_5043619221" evidence="1">
    <location>
        <begin position="27"/>
        <end position="81"/>
    </location>
</feature>
<name>A0AAV6LEG9_9ERIC</name>
<dbReference type="EMBL" id="JACTNZ010000002">
    <property type="protein sequence ID" value="KAG5562601.1"/>
    <property type="molecule type" value="Genomic_DNA"/>
</dbReference>
<evidence type="ECO:0000313" key="3">
    <source>
        <dbReference type="Proteomes" id="UP000823749"/>
    </source>
</evidence>